<feature type="compositionally biased region" description="Polar residues" evidence="2">
    <location>
        <begin position="281"/>
        <end position="295"/>
    </location>
</feature>
<name>A0A6V7QLB1_ANACO</name>
<feature type="compositionally biased region" description="Basic residues" evidence="2">
    <location>
        <begin position="113"/>
        <end position="122"/>
    </location>
</feature>
<feature type="compositionally biased region" description="Acidic residues" evidence="2">
    <location>
        <begin position="296"/>
        <end position="311"/>
    </location>
</feature>
<evidence type="ECO:0000259" key="3">
    <source>
        <dbReference type="Pfam" id="PF03017"/>
    </source>
</evidence>
<reference evidence="4" key="1">
    <citation type="submission" date="2020-07" db="EMBL/GenBank/DDBJ databases">
        <authorList>
            <person name="Lin J."/>
        </authorList>
    </citation>
    <scope>NUCLEOTIDE SEQUENCE</scope>
</reference>
<dbReference type="PANTHER" id="PTHR33144:SF55">
    <property type="entry name" value="CHROMATIN REMODELER BROMODOMAIN FAMILY"/>
    <property type="match status" value="1"/>
</dbReference>
<accession>A0A6V7QLB1</accession>
<keyword evidence="1" id="KW-0175">Coiled coil</keyword>
<dbReference type="EMBL" id="LR862137">
    <property type="protein sequence ID" value="CAD1843944.1"/>
    <property type="molecule type" value="Genomic_DNA"/>
</dbReference>
<dbReference type="InterPro" id="IPR004252">
    <property type="entry name" value="Probable_transposase_24"/>
</dbReference>
<feature type="region of interest" description="Disordered" evidence="2">
    <location>
        <begin position="248"/>
        <end position="269"/>
    </location>
</feature>
<dbReference type="Pfam" id="PF03017">
    <property type="entry name" value="Transposase_23"/>
    <property type="match status" value="1"/>
</dbReference>
<feature type="compositionally biased region" description="Basic and acidic residues" evidence="2">
    <location>
        <begin position="146"/>
        <end position="166"/>
    </location>
</feature>
<dbReference type="Pfam" id="PF03004">
    <property type="entry name" value="Transposase_24"/>
    <property type="match status" value="1"/>
</dbReference>
<proteinExistence type="predicted"/>
<sequence>MYTCLPSQWVPQDDEGDEYSPAERDHQSHRNRRPPPLSSHPTLPPQHFLLFPSALTSITRATSSHLCTAASSSAPAASSSAASSSAASSCAASSSAAVASSSAAATSNSARRLLQHRSRRLQLRTPSPRASRPPPTTPKPLLLYRSEMDSKGKERSSKRPYSDQRDYDEMLLGSDHFLHEFLRNELHSTKSLEDQPALSLEHALHHYMNHLVSSLHQEQRPSLTSEILDNNIPVQIGSTQNQHDLAKQLPRQHHDGHSIPILEQPHSDPAIDKQSILGTVRSQQSEDPLQNSTFPEDSEDDIDSEEDEDINPDSIELSKRKRGCTKLLKIFKRESPKSVKFNKYGQPIGKTATTLSNFLGLIARNGRVTSLQYKDWRMVPATIKDTIWLIVQKKFIIPVSGKRWVMMSVGKKWREFKTRLKKHNYDPYKTYQERIAHRDDRVAPNEWEYLIKYWSSEVGQERCAKNKTSRAKQTTTHTSGTKSFARVRAEMAKENNKILPKRHEVYIRTHTHKNGEPMDSCKKEIGQINEISALYSDIAGKKASRDDLFARILGEDKRNTIRSYGLGVAATKVFGLDPTRAECLRMLSESENEHEKERHEMQQQLDNMKQKYEDMQNEVAILKAQFEAISKRPEGVPTSRRKDMQHNEILDTIPVVNANVCPKEPSWNEVSSLQSSYEIPQNQESRSRMKKIRIATDNWDGSEVYLKSLKKPHNNVAQGTLLSKDPKTKVGGVELGPQCWEIQIDIPIIRVEPLLRSYKGYRTIGDAVGASVAWPFTFIKRK</sequence>
<organism evidence="4">
    <name type="scientific">Ananas comosus var. bracteatus</name>
    <name type="common">red pineapple</name>
    <dbReference type="NCBI Taxonomy" id="296719"/>
    <lineage>
        <taxon>Eukaryota</taxon>
        <taxon>Viridiplantae</taxon>
        <taxon>Streptophyta</taxon>
        <taxon>Embryophyta</taxon>
        <taxon>Tracheophyta</taxon>
        <taxon>Spermatophyta</taxon>
        <taxon>Magnoliopsida</taxon>
        <taxon>Liliopsida</taxon>
        <taxon>Poales</taxon>
        <taxon>Bromeliaceae</taxon>
        <taxon>Bromelioideae</taxon>
        <taxon>Ananas</taxon>
    </lineage>
</organism>
<evidence type="ECO:0000256" key="1">
    <source>
        <dbReference type="SAM" id="Coils"/>
    </source>
</evidence>
<gene>
    <name evidence="4" type="ORF">CB5_LOCUS27155</name>
</gene>
<dbReference type="AlphaFoldDB" id="A0A6V7QLB1"/>
<feature type="region of interest" description="Disordered" evidence="2">
    <location>
        <begin position="281"/>
        <end position="316"/>
    </location>
</feature>
<dbReference type="PANTHER" id="PTHR33144">
    <property type="entry name" value="OS10G0409366 PROTEIN-RELATED"/>
    <property type="match status" value="1"/>
</dbReference>
<feature type="region of interest" description="Disordered" evidence="2">
    <location>
        <begin position="100"/>
        <end position="166"/>
    </location>
</feature>
<feature type="coiled-coil region" evidence="1">
    <location>
        <begin position="584"/>
        <end position="632"/>
    </location>
</feature>
<dbReference type="InterPro" id="IPR004264">
    <property type="entry name" value="Transposase_23"/>
</dbReference>
<feature type="domain" description="Transposase Tnp1/En/Spm-like" evidence="3">
    <location>
        <begin position="703"/>
        <end position="768"/>
    </location>
</feature>
<feature type="compositionally biased region" description="Low complexity" evidence="2">
    <location>
        <begin position="100"/>
        <end position="112"/>
    </location>
</feature>
<evidence type="ECO:0000256" key="2">
    <source>
        <dbReference type="SAM" id="MobiDB-lite"/>
    </source>
</evidence>
<feature type="compositionally biased region" description="Pro residues" evidence="2">
    <location>
        <begin position="34"/>
        <end position="44"/>
    </location>
</feature>
<feature type="region of interest" description="Disordered" evidence="2">
    <location>
        <begin position="1"/>
        <end position="45"/>
    </location>
</feature>
<protein>
    <recommendedName>
        <fullName evidence="3">Transposase Tnp1/En/Spm-like domain-containing protein</fullName>
    </recommendedName>
</protein>
<evidence type="ECO:0000313" key="4">
    <source>
        <dbReference type="EMBL" id="CAD1843944.1"/>
    </source>
</evidence>
<feature type="compositionally biased region" description="Polar residues" evidence="2">
    <location>
        <begin position="1"/>
        <end position="10"/>
    </location>
</feature>